<protein>
    <recommendedName>
        <fullName evidence="1">TubC N-terminal docking domain-containing protein</fullName>
    </recommendedName>
</protein>
<dbReference type="InterPro" id="IPR044894">
    <property type="entry name" value="TubC_N_sf"/>
</dbReference>
<proteinExistence type="predicted"/>
<feature type="domain" description="TubC N-terminal docking" evidence="1">
    <location>
        <begin position="5"/>
        <end position="54"/>
    </location>
</feature>
<keyword evidence="3" id="KW-1185">Reference proteome</keyword>
<evidence type="ECO:0000259" key="1">
    <source>
        <dbReference type="Pfam" id="PF18563"/>
    </source>
</evidence>
<dbReference type="Pfam" id="PF18563">
    <property type="entry name" value="TubC_N"/>
    <property type="match status" value="1"/>
</dbReference>
<name>A0ABZ1C270_9FIRM</name>
<evidence type="ECO:0000313" key="3">
    <source>
        <dbReference type="Proteomes" id="UP001332192"/>
    </source>
</evidence>
<accession>A0ABZ1C270</accession>
<dbReference type="RefSeq" id="WP_324718205.1">
    <property type="nucleotide sequence ID" value="NZ_CP141615.1"/>
</dbReference>
<dbReference type="EMBL" id="CP141615">
    <property type="protein sequence ID" value="WRP18935.1"/>
    <property type="molecule type" value="Genomic_DNA"/>
</dbReference>
<dbReference type="InterPro" id="IPR041464">
    <property type="entry name" value="TubC_N"/>
</dbReference>
<evidence type="ECO:0000313" key="2">
    <source>
        <dbReference type="EMBL" id="WRP18935.1"/>
    </source>
</evidence>
<dbReference type="Proteomes" id="UP001332192">
    <property type="component" value="Chromosome"/>
</dbReference>
<gene>
    <name evidence="2" type="ORF">U7230_07060</name>
</gene>
<organism evidence="2 3">
    <name type="scientific">Carboxydichorda subterranea</name>
    <dbReference type="NCBI Taxonomy" id="3109565"/>
    <lineage>
        <taxon>Bacteria</taxon>
        <taxon>Bacillati</taxon>
        <taxon>Bacillota</taxon>
        <taxon>Limnochordia</taxon>
        <taxon>Limnochordales</taxon>
        <taxon>Geochordaceae</taxon>
        <taxon>Carboxydichorda</taxon>
    </lineage>
</organism>
<sequence>MDAAALLHALRARGIVLSAVGERLRVEAPRGLVTPELRAALTAHKAAILALLQQESQWPPQCREAERLYHRPPVLEAPHAKLFPLVGQRVLTPRGPGVLLQAFAGQATVALESDPNHAAIFEPQEIRPLSAAP</sequence>
<dbReference type="Gene3D" id="1.10.10.1830">
    <property type="entry name" value="Non-ribosomal peptide synthase, adenylation domain"/>
    <property type="match status" value="1"/>
</dbReference>
<reference evidence="2 3" key="1">
    <citation type="journal article" date="2024" name="Front. Microbiol.">
        <title>Novel thermophilic genera Geochorda gen. nov. and Carboxydochorda gen. nov. from the deep terrestrial subsurface reveal the ecophysiological diversity in the class Limnochordia.</title>
        <authorList>
            <person name="Karnachuk O.V."/>
            <person name="Lukina A.P."/>
            <person name="Avakyan M.R."/>
            <person name="Kadnikov V.V."/>
            <person name="Begmatov S."/>
            <person name="Beletsky A.V."/>
            <person name="Vlasova K.G."/>
            <person name="Novikov A.A."/>
            <person name="Shcherbakova V.A."/>
            <person name="Mardanov A.V."/>
            <person name="Ravin N.V."/>
        </authorList>
    </citation>
    <scope>NUCLEOTIDE SEQUENCE [LARGE SCALE GENOMIC DNA]</scope>
    <source>
        <strain evidence="2 3">L945</strain>
    </source>
</reference>